<evidence type="ECO:0000256" key="13">
    <source>
        <dbReference type="ARBA" id="ARBA00023136"/>
    </source>
</evidence>
<evidence type="ECO:0000256" key="12">
    <source>
        <dbReference type="ARBA" id="ARBA00023065"/>
    </source>
</evidence>
<evidence type="ECO:0000256" key="9">
    <source>
        <dbReference type="ARBA" id="ARBA00022837"/>
    </source>
</evidence>
<evidence type="ECO:0000256" key="16">
    <source>
        <dbReference type="ARBA" id="ARBA00023303"/>
    </source>
</evidence>
<comment type="subcellular location">
    <subcellularLocation>
        <location evidence="1">Membrane</location>
        <topology evidence="1">Single-pass type I membrane protein</topology>
    </subcellularLocation>
</comment>
<comment type="similarity">
    <text evidence="2">Belongs to the calcium channel subunit alpha-2/delta family.</text>
</comment>
<keyword evidence="14" id="KW-1015">Disulfide bond</keyword>
<keyword evidence="7" id="KW-0479">Metal-binding</keyword>
<protein>
    <submittedName>
        <fullName evidence="18">Oidioi.mRNA.OKI2018_I69.chr2.g7644.t1.cds</fullName>
    </submittedName>
</protein>
<dbReference type="InterPro" id="IPR013680">
    <property type="entry name" value="VDCC_a2/dsu"/>
</dbReference>
<evidence type="ECO:0000256" key="10">
    <source>
        <dbReference type="ARBA" id="ARBA00022882"/>
    </source>
</evidence>
<evidence type="ECO:0000259" key="17">
    <source>
        <dbReference type="PROSITE" id="PS50234"/>
    </source>
</evidence>
<dbReference type="Gene3D" id="3.40.50.410">
    <property type="entry name" value="von Willebrand factor, type A domain"/>
    <property type="match status" value="1"/>
</dbReference>
<dbReference type="Pfam" id="PF00092">
    <property type="entry name" value="VWA"/>
    <property type="match status" value="1"/>
</dbReference>
<dbReference type="InterPro" id="IPR036465">
    <property type="entry name" value="vWFA_dom_sf"/>
</dbReference>
<dbReference type="Pfam" id="PF08399">
    <property type="entry name" value="VWA_N"/>
    <property type="match status" value="1"/>
</dbReference>
<dbReference type="Pfam" id="PF08473">
    <property type="entry name" value="VGCC_alpha2"/>
    <property type="match status" value="1"/>
</dbReference>
<keyword evidence="10" id="KW-0851">Voltage-gated channel</keyword>
<evidence type="ECO:0000313" key="18">
    <source>
        <dbReference type="EMBL" id="CAG5113550.1"/>
    </source>
</evidence>
<keyword evidence="16" id="KW-0407">Ion channel</keyword>
<evidence type="ECO:0000256" key="7">
    <source>
        <dbReference type="ARBA" id="ARBA00022723"/>
    </source>
</evidence>
<name>A0ABN7T981_OIKDI</name>
<accession>A0ABN7T981</accession>
<keyword evidence="11" id="KW-1133">Transmembrane helix</keyword>
<feature type="domain" description="VWFA" evidence="17">
    <location>
        <begin position="264"/>
        <end position="450"/>
    </location>
</feature>
<keyword evidence="19" id="KW-1185">Reference proteome</keyword>
<reference evidence="18 19" key="1">
    <citation type="submission" date="2021-04" db="EMBL/GenBank/DDBJ databases">
        <authorList>
            <person name="Bliznina A."/>
        </authorList>
    </citation>
    <scope>NUCLEOTIDE SEQUENCE [LARGE SCALE GENOMIC DNA]</scope>
</reference>
<keyword evidence="13" id="KW-0472">Membrane</keyword>
<evidence type="ECO:0000256" key="4">
    <source>
        <dbReference type="ARBA" id="ARBA00022568"/>
    </source>
</evidence>
<dbReference type="PANTHER" id="PTHR10166">
    <property type="entry name" value="VOLTAGE-DEPENDENT CALCIUM CHANNEL SUBUNIT ALPHA-2/DELTA-RELATED"/>
    <property type="match status" value="1"/>
</dbReference>
<keyword evidence="12" id="KW-0406">Ion transport</keyword>
<evidence type="ECO:0000256" key="8">
    <source>
        <dbReference type="ARBA" id="ARBA00022729"/>
    </source>
</evidence>
<dbReference type="InterPro" id="IPR002035">
    <property type="entry name" value="VWF_A"/>
</dbReference>
<evidence type="ECO:0000256" key="5">
    <source>
        <dbReference type="ARBA" id="ARBA00022673"/>
    </source>
</evidence>
<dbReference type="PROSITE" id="PS50234">
    <property type="entry name" value="VWFA"/>
    <property type="match status" value="1"/>
</dbReference>
<dbReference type="InterPro" id="IPR013608">
    <property type="entry name" value="VWA_N"/>
</dbReference>
<organism evidence="18 19">
    <name type="scientific">Oikopleura dioica</name>
    <name type="common">Tunicate</name>
    <dbReference type="NCBI Taxonomy" id="34765"/>
    <lineage>
        <taxon>Eukaryota</taxon>
        <taxon>Metazoa</taxon>
        <taxon>Chordata</taxon>
        <taxon>Tunicata</taxon>
        <taxon>Appendicularia</taxon>
        <taxon>Copelata</taxon>
        <taxon>Oikopleuridae</taxon>
        <taxon>Oikopleura</taxon>
    </lineage>
</organism>
<dbReference type="SUPFAM" id="SSF53300">
    <property type="entry name" value="vWA-like"/>
    <property type="match status" value="1"/>
</dbReference>
<evidence type="ECO:0000256" key="11">
    <source>
        <dbReference type="ARBA" id="ARBA00022989"/>
    </source>
</evidence>
<keyword evidence="9" id="KW-0106">Calcium</keyword>
<evidence type="ECO:0000256" key="15">
    <source>
        <dbReference type="ARBA" id="ARBA00023180"/>
    </source>
</evidence>
<keyword evidence="4" id="KW-0109">Calcium transport</keyword>
<keyword evidence="5" id="KW-0107">Calcium channel</keyword>
<gene>
    <name evidence="18" type="ORF">OKIOD_LOCUS16409</name>
</gene>
<keyword evidence="3" id="KW-0813">Transport</keyword>
<dbReference type="Proteomes" id="UP001158576">
    <property type="component" value="Chromosome 2"/>
</dbReference>
<evidence type="ECO:0000256" key="2">
    <source>
        <dbReference type="ARBA" id="ARBA00007060"/>
    </source>
</evidence>
<keyword evidence="8" id="KW-0732">Signal</keyword>
<proteinExistence type="inferred from homology"/>
<dbReference type="PANTHER" id="PTHR10166:SF37">
    <property type="entry name" value="STOLID, ISOFORM H"/>
    <property type="match status" value="1"/>
</dbReference>
<sequence>MKFFPIRIFTVLQATEAIDLYKSVGFVSEDLTRKIEQGFGKRSNNVEMHMNNQISKWRPDIRNPISSESSEITSFRTNFTKQLDDLAKNVDREIANTEAAVKEIKEALKRSIGKFNWSSEKSSKGAAWENETYYNAGYVNTDEDDKYSSLRNMTISNMQQDKCFANGEIDVSFDQSAVHVPFNVYSLSTEVVRGATYTKELDQNFYQNIRKGRVSSWQYFASSSGFTRFYPTPQWKRKDEFDRPIDYDARFEHWYIGTINYPKEVVIALDASGSMKGYRQILATLTIRNIIESLTSKDYFTIISYNDQTRFVHPCYENKLFRATDKVKAEFAVRLQKVETTGVANFTSALETGYRVLKNSNRPVSTSRAMLFVTDGVLSQDLARFNEVKKSIGMMEVEMHNIRIFTYLIGKDIKYASRLKKIACTHCGYFSHVASPADVKENVMKFYHVMNRQLANAKNSYYQAMDLILFKAIFLKLIKIRHLAPKWSEVYSKTSIGGVDVQDMILSSTVGIYRTDVEKPDITRLFGVAGVDLPLWKISRHFKAMNMAPNSRQFLLNKSGFVIIHPYLQDTIDEMTVRRSYRSMSLHQLEYISDPNWVQDFRLILHKMSRKNYLEFKNVPVKMPLDCVGNPTCDRRDPECYYDHCQRFLFSQTTFQFQKISGGFIVGQAIPSEHANTNIGLSRKFRSDKTSFVGGNTCNSNYRTRTPRQDYLCELLRELRNANQISLPNQWRYCSRKKTATRRDDCRDFTQKEALTEYLTERNPRFECEENMIDALLYDVKITSSLINIWSDVFRDQNDNARLMIDFGFCLTRSGLIRFLDNSPQGQQKSITALDDYGRFSKSGYPLYYQKTVGYPSKTYIFTMSPISDSFLMTRAYYVGENSKIQENEYAPMMITGFQVKNKYLLGMIREKLNHRQIFDAVGGSPCGDWNKPNEQCSGGYRCFVIDDFGYVYLSSRATDEVGKHLGTVDPTLFETMITDPPKLFQKFEFRNYQSTSRQNQTNSPILLDLEDQINSDFHIDRSCIKDYTIYQFNRRSDTSSDYTTVCPGPSKFPGDPIDQCYERKFALRPIFSTNLLMLWVQCCDTGDETVEGPNNGVRNNCIEPRNFTQTLKAQEVAESEEQFCELAQDQAEDLQSTEMIDNIEKVESVSFAKQLGCSGCAFQVINLSLFFLLLLHCLN</sequence>
<dbReference type="SMART" id="SM00327">
    <property type="entry name" value="VWA"/>
    <property type="match status" value="1"/>
</dbReference>
<dbReference type="EMBL" id="OU015567">
    <property type="protein sequence ID" value="CAG5113550.1"/>
    <property type="molecule type" value="Genomic_DNA"/>
</dbReference>
<keyword evidence="6" id="KW-0812">Transmembrane</keyword>
<evidence type="ECO:0000256" key="14">
    <source>
        <dbReference type="ARBA" id="ARBA00023157"/>
    </source>
</evidence>
<dbReference type="InterPro" id="IPR051173">
    <property type="entry name" value="Ca_channel_alpha-2/delta"/>
</dbReference>
<evidence type="ECO:0000256" key="3">
    <source>
        <dbReference type="ARBA" id="ARBA00022448"/>
    </source>
</evidence>
<dbReference type="Gene3D" id="3.30.450.20">
    <property type="entry name" value="PAS domain"/>
    <property type="match status" value="1"/>
</dbReference>
<evidence type="ECO:0000313" key="19">
    <source>
        <dbReference type="Proteomes" id="UP001158576"/>
    </source>
</evidence>
<keyword evidence="15" id="KW-0325">Glycoprotein</keyword>
<evidence type="ECO:0000256" key="1">
    <source>
        <dbReference type="ARBA" id="ARBA00004479"/>
    </source>
</evidence>
<evidence type="ECO:0000256" key="6">
    <source>
        <dbReference type="ARBA" id="ARBA00022692"/>
    </source>
</evidence>